<evidence type="ECO:0000313" key="2">
    <source>
        <dbReference type="EMBL" id="MCM5682497.1"/>
    </source>
</evidence>
<feature type="compositionally biased region" description="Basic and acidic residues" evidence="1">
    <location>
        <begin position="161"/>
        <end position="175"/>
    </location>
</feature>
<name>A0ABT0YUR7_9BURK</name>
<comment type="caution">
    <text evidence="2">The sequence shown here is derived from an EMBL/GenBank/DDBJ whole genome shotgun (WGS) entry which is preliminary data.</text>
</comment>
<dbReference type="Proteomes" id="UP001165541">
    <property type="component" value="Unassembled WGS sequence"/>
</dbReference>
<dbReference type="EMBL" id="JAMKFE010000020">
    <property type="protein sequence ID" value="MCM5682497.1"/>
    <property type="molecule type" value="Genomic_DNA"/>
</dbReference>
<evidence type="ECO:0008006" key="4">
    <source>
        <dbReference type="Google" id="ProtNLM"/>
    </source>
</evidence>
<dbReference type="RefSeq" id="WP_251780979.1">
    <property type="nucleotide sequence ID" value="NZ_JAMKFE010000020.1"/>
</dbReference>
<feature type="region of interest" description="Disordered" evidence="1">
    <location>
        <begin position="153"/>
        <end position="192"/>
    </location>
</feature>
<keyword evidence="3" id="KW-1185">Reference proteome</keyword>
<protein>
    <recommendedName>
        <fullName evidence="4">HNH endonuclease</fullName>
    </recommendedName>
</protein>
<gene>
    <name evidence="2" type="ORF">M8A51_23455</name>
</gene>
<organism evidence="2 3">
    <name type="scientific">Caldimonas mangrovi</name>
    <dbReference type="NCBI Taxonomy" id="2944811"/>
    <lineage>
        <taxon>Bacteria</taxon>
        <taxon>Pseudomonadati</taxon>
        <taxon>Pseudomonadota</taxon>
        <taxon>Betaproteobacteria</taxon>
        <taxon>Burkholderiales</taxon>
        <taxon>Sphaerotilaceae</taxon>
        <taxon>Caldimonas</taxon>
    </lineage>
</organism>
<evidence type="ECO:0000256" key="1">
    <source>
        <dbReference type="SAM" id="MobiDB-lite"/>
    </source>
</evidence>
<proteinExistence type="predicted"/>
<evidence type="ECO:0000313" key="3">
    <source>
        <dbReference type="Proteomes" id="UP001165541"/>
    </source>
</evidence>
<reference evidence="2" key="1">
    <citation type="submission" date="2022-05" db="EMBL/GenBank/DDBJ databases">
        <title>Schlegelella sp. nov., isolated from mangrove soil.</title>
        <authorList>
            <person name="Liu Y."/>
            <person name="Ge X."/>
            <person name="Liu W."/>
        </authorList>
    </citation>
    <scope>NUCLEOTIDE SEQUENCE</scope>
    <source>
        <strain evidence="2">S2-27</strain>
    </source>
</reference>
<sequence length="192" mass="22216">MDEKQMLLMAARRERHGMNKSPEHRAWVHMKQRCTNPKKREYPHYGGRGIKVCDEWMHSFLAFFNHIGPRPSDRHSLDRIDVNGNYEPGNVRWATQQEQVENTTVARHITINGRTQTLSAWAREMGLTAGQVCQRERSGWSIEEAILTPSVPGQKRHMRVKRDYSGRSRDWHGRYQPESVRAAAAIGEQSNG</sequence>
<accession>A0ABT0YUR7</accession>